<evidence type="ECO:0000256" key="2">
    <source>
        <dbReference type="ARBA" id="ARBA00022448"/>
    </source>
</evidence>
<evidence type="ECO:0000256" key="6">
    <source>
        <dbReference type="ARBA" id="ARBA00022824"/>
    </source>
</evidence>
<dbReference type="InterPro" id="IPR037765">
    <property type="entry name" value="C2B_Tricalbin"/>
</dbReference>
<comment type="caution">
    <text evidence="15">The sequence shown here is derived from an EMBL/GenBank/DDBJ whole genome shotgun (WGS) entry which is preliminary data.</text>
</comment>
<dbReference type="Proteomes" id="UP001342314">
    <property type="component" value="Unassembled WGS sequence"/>
</dbReference>
<dbReference type="EMBL" id="BQKY01000006">
    <property type="protein sequence ID" value="GJN90164.1"/>
    <property type="molecule type" value="Genomic_DNA"/>
</dbReference>
<feature type="domain" description="C2" evidence="13">
    <location>
        <begin position="709"/>
        <end position="843"/>
    </location>
</feature>
<feature type="domain" description="C2" evidence="13">
    <location>
        <begin position="462"/>
        <end position="585"/>
    </location>
</feature>
<dbReference type="SUPFAM" id="SSF49562">
    <property type="entry name" value="C2 domain (Calcium/lipid-binding domain, CaLB)"/>
    <property type="match status" value="5"/>
</dbReference>
<dbReference type="CDD" id="cd04052">
    <property type="entry name" value="C2B_Tricalbin-like"/>
    <property type="match status" value="1"/>
</dbReference>
<dbReference type="InterPro" id="IPR037756">
    <property type="entry name" value="C2D_Tricalbin"/>
</dbReference>
<feature type="domain" description="C2" evidence="13">
    <location>
        <begin position="1089"/>
        <end position="1207"/>
    </location>
</feature>
<evidence type="ECO:0000256" key="12">
    <source>
        <dbReference type="SAM" id="Phobius"/>
    </source>
</evidence>
<feature type="domain" description="SMP-LTD" evidence="14">
    <location>
        <begin position="271"/>
        <end position="471"/>
    </location>
</feature>
<evidence type="ECO:0000256" key="8">
    <source>
        <dbReference type="ARBA" id="ARBA00023055"/>
    </source>
</evidence>
<feature type="compositionally biased region" description="Polar residues" evidence="11">
    <location>
        <begin position="79"/>
        <end position="94"/>
    </location>
</feature>
<keyword evidence="5" id="KW-0677">Repeat</keyword>
<keyword evidence="8" id="KW-0445">Lipid transport</keyword>
<feature type="domain" description="C2" evidence="13">
    <location>
        <begin position="590"/>
        <end position="703"/>
    </location>
</feature>
<dbReference type="CDD" id="cd21678">
    <property type="entry name" value="SMP_TCB"/>
    <property type="match status" value="1"/>
</dbReference>
<dbReference type="InterPro" id="IPR000008">
    <property type="entry name" value="C2_dom"/>
</dbReference>
<dbReference type="PANTHER" id="PTHR46980">
    <property type="entry name" value="TRICALBIN-1-RELATED"/>
    <property type="match status" value="1"/>
</dbReference>
<evidence type="ECO:0000256" key="9">
    <source>
        <dbReference type="ARBA" id="ARBA00023121"/>
    </source>
</evidence>
<keyword evidence="7 12" id="KW-1133">Transmembrane helix</keyword>
<evidence type="ECO:0000256" key="3">
    <source>
        <dbReference type="ARBA" id="ARBA00022553"/>
    </source>
</evidence>
<evidence type="ECO:0000256" key="7">
    <source>
        <dbReference type="ARBA" id="ARBA00022989"/>
    </source>
</evidence>
<organism evidence="15 16">
    <name type="scientific">Rhodotorula paludigena</name>
    <dbReference type="NCBI Taxonomy" id="86838"/>
    <lineage>
        <taxon>Eukaryota</taxon>
        <taxon>Fungi</taxon>
        <taxon>Dikarya</taxon>
        <taxon>Basidiomycota</taxon>
        <taxon>Pucciniomycotina</taxon>
        <taxon>Microbotryomycetes</taxon>
        <taxon>Sporidiobolales</taxon>
        <taxon>Sporidiobolaceae</taxon>
        <taxon>Rhodotorula</taxon>
    </lineage>
</organism>
<accession>A0AAV5GJT0</accession>
<sequence length="1531" mass="165555">MAAAPPDAKPPISEKTEALQEARDSALGANVHSFDPDATPAEKKAQALKSASNVTPLDLSAAPSLKRAEHEAFEKAGGSSVSSDIGTKGSQIPVTTGLKDVQKVNSEEKSKEGEVSAADRAKEIAKDEGRVDEDGQDLPPGNMPNKEAETGKPREIPSWFAIGWNGQNQSLFLTPEESRQHAILADFVSEAYYGQWYVMSALRLTKYHNAGVIIFAVIASHFVTLFGGGWGWLIIVLAFCATYYEMSIKRVRRNARDDLAREVAKKGLRNEVETAAWINSFMQRFWLIYEPVLSATIVASVDQVLSVSTPAFLDSLRMTTFTLGTKPPHIDHVRTFPDTEDDIVIMEWKVSFTPNDLTDMTHAQAAKKVNPKIVLQVRFGKGIASIGKDIVVEDISFSGTMRVLLKLVNNFPHVQRVDLSFMQPPDFDFQLKPIGFDLSLIPGLSPFIRSQVHASLGPMLYHPNTFTLNLEQMLSGAPIDTAIGVLAVTAHIGRGLRGTKLGGGAPDPYVSFSISGRAELARTKVKKNTSTPRWTETKYILLNSLNDTLNMTVFDFNDRRQDSNIGAVSFDLKSLAEDADQPNITGEVIYDGKPRGILRYSVNYFPVLQPTKLADGTVEPTPETTSGVVYLNGQSIHRSQTLKRTTNPIWERPAEFLVTAKKDATIGVAVLDDNTLLADSKLGHVSVRLNDILEANAQGNDWFPLSHARSGRIRLSAEWKPVLMAGAINGAGSYTPPIGVIRFHLKRSRDLKNVEGLTGGKSDPYVRISQRGIVVARTVIHDNNLDPVYDEIVYTEVHGPKDYFVLEVMDYQHNGHDRSLGLVEYTISELLTEGPDRKTKPWVGTGKVSKREMLKTHHSKNSVKGDLEFDAEFFPCVPLKNVSFTPPSDSVSSGKITEVKEDEGAEDDGEDDDGAAASVAETATESLVSPPTSPRKPTPNGSSAAGTNGAKDSEKDKEEDGVEVPREQLLKMQTGVLAFQIISGNISKKGARLEVLFDDGYWPAFSTERSRSTHNTWDEIGEAVIRELDFSQIILKLNDSDKDTREDIVAAVTIDLNEFLEQTLDKPATFTLVSPEPGGPRSTVTIMSKYIPIDMQILPRESVNNSGVFRVEVLDAKGLPSADRNGKSDPYAVFVLNEERVHKTEVVKKTLAPVWNERFEMQVPSREAADFVVEVHDWDRVGTSDKLGRARIDLRDIEPFEAVERTVALSDWKDASKSAGSIRIRMVFSPQFIYRSRRATSTFSAGRIGSTLGGGAMAVGGGIVGAGGAVGKAGFGAVGTVGKVGVHGVGTVGKGVGHVGKGVFGAGRRVVGGHGRHGSVASVSELAALDGEPGYAVEGPDGVEVLAADMVEGPGVEGTLTVTVGQLVGGGDADEKKAVVVKFAGKTVHESHSHRGENGEAAYNETCTVKTPAQGPVDLSFSVVHKKTFGSDKVLSSGVLSIWQHISAETPNTMVTVPLTGSPNGSLTCQLAWLAKPAFLSRTNSRAASEIDTRSIAESVSVTASPASKSRSRFSSGRFGRKESTPAPVAE</sequence>
<feature type="compositionally biased region" description="Basic and acidic residues" evidence="11">
    <location>
        <begin position="951"/>
        <end position="963"/>
    </location>
</feature>
<keyword evidence="9" id="KW-0446">Lipid-binding</keyword>
<evidence type="ECO:0000313" key="15">
    <source>
        <dbReference type="EMBL" id="GJN90164.1"/>
    </source>
</evidence>
<feature type="region of interest" description="Disordered" evidence="11">
    <location>
        <begin position="900"/>
        <end position="963"/>
    </location>
</feature>
<evidence type="ECO:0000256" key="11">
    <source>
        <dbReference type="SAM" id="MobiDB-lite"/>
    </source>
</evidence>
<keyword evidence="16" id="KW-1185">Reference proteome</keyword>
<evidence type="ECO:0000259" key="14">
    <source>
        <dbReference type="PROSITE" id="PS51847"/>
    </source>
</evidence>
<dbReference type="PROSITE" id="PS51847">
    <property type="entry name" value="SMP"/>
    <property type="match status" value="1"/>
</dbReference>
<proteinExistence type="predicted"/>
<evidence type="ECO:0000256" key="10">
    <source>
        <dbReference type="ARBA" id="ARBA00023136"/>
    </source>
</evidence>
<evidence type="ECO:0000313" key="16">
    <source>
        <dbReference type="Proteomes" id="UP001342314"/>
    </source>
</evidence>
<dbReference type="InterPro" id="IPR052455">
    <property type="entry name" value="Tricalbin_domain"/>
</dbReference>
<evidence type="ECO:0000256" key="5">
    <source>
        <dbReference type="ARBA" id="ARBA00022737"/>
    </source>
</evidence>
<keyword evidence="3" id="KW-0597">Phosphoprotein</keyword>
<feature type="transmembrane region" description="Helical" evidence="12">
    <location>
        <begin position="212"/>
        <end position="244"/>
    </location>
</feature>
<comment type="subcellular location">
    <subcellularLocation>
        <location evidence="1">Endoplasmic reticulum membrane</location>
    </subcellularLocation>
</comment>
<keyword evidence="10 12" id="KW-0472">Membrane</keyword>
<dbReference type="SMART" id="SM00239">
    <property type="entry name" value="C2"/>
    <property type="match status" value="5"/>
</dbReference>
<dbReference type="InterPro" id="IPR037762">
    <property type="entry name" value="C2C_Tricalbin"/>
</dbReference>
<dbReference type="CDD" id="cd04044">
    <property type="entry name" value="C2A_Tricalbin-like"/>
    <property type="match status" value="1"/>
</dbReference>
<dbReference type="GO" id="GO:0008289">
    <property type="term" value="F:lipid binding"/>
    <property type="evidence" value="ECO:0007669"/>
    <property type="project" value="UniProtKB-KW"/>
</dbReference>
<name>A0AAV5GJT0_9BASI</name>
<dbReference type="PROSITE" id="PS50004">
    <property type="entry name" value="C2"/>
    <property type="match status" value="4"/>
</dbReference>
<gene>
    <name evidence="15" type="ORF">Rhopal_003163-T1</name>
</gene>
<dbReference type="CDD" id="cd00030">
    <property type="entry name" value="C2"/>
    <property type="match status" value="1"/>
</dbReference>
<feature type="compositionally biased region" description="Basic and acidic residues" evidence="11">
    <location>
        <begin position="100"/>
        <end position="133"/>
    </location>
</feature>
<keyword evidence="2" id="KW-0813">Transport</keyword>
<protein>
    <recommendedName>
        <fullName evidence="17">Transmembrane protein</fullName>
    </recommendedName>
</protein>
<feature type="region of interest" description="Disordered" evidence="11">
    <location>
        <begin position="1"/>
        <end position="151"/>
    </location>
</feature>
<evidence type="ECO:0000256" key="4">
    <source>
        <dbReference type="ARBA" id="ARBA00022692"/>
    </source>
</evidence>
<dbReference type="InterPro" id="IPR056910">
    <property type="entry name" value="TCB1-3_C2"/>
</dbReference>
<dbReference type="Gene3D" id="2.60.40.150">
    <property type="entry name" value="C2 domain"/>
    <property type="match status" value="4"/>
</dbReference>
<dbReference type="CDD" id="cd04045">
    <property type="entry name" value="C2C_Tricalbin-like"/>
    <property type="match status" value="1"/>
</dbReference>
<keyword evidence="4 12" id="KW-0812">Transmembrane</keyword>
<dbReference type="InterPro" id="IPR031468">
    <property type="entry name" value="SMP_LBD"/>
</dbReference>
<dbReference type="Pfam" id="PF25669">
    <property type="entry name" value="SMP_MUG190-like"/>
    <property type="match status" value="1"/>
</dbReference>
<dbReference type="GO" id="GO:0061817">
    <property type="term" value="P:endoplasmic reticulum-plasma membrane tethering"/>
    <property type="evidence" value="ECO:0007669"/>
    <property type="project" value="InterPro"/>
</dbReference>
<keyword evidence="6" id="KW-0256">Endoplasmic reticulum</keyword>
<dbReference type="PANTHER" id="PTHR46980:SF2">
    <property type="entry name" value="TRICALBIN-1-RELATED"/>
    <property type="match status" value="1"/>
</dbReference>
<reference evidence="15 16" key="1">
    <citation type="submission" date="2021-12" db="EMBL/GenBank/DDBJ databases">
        <title>High titer production of polyol ester of fatty acids by Rhodotorula paludigena BS15 towards product separation-free biomass refinery.</title>
        <authorList>
            <person name="Mano J."/>
            <person name="Ono H."/>
            <person name="Tanaka T."/>
            <person name="Naito K."/>
            <person name="Sushida H."/>
            <person name="Ike M."/>
            <person name="Tokuyasu K."/>
            <person name="Kitaoka M."/>
        </authorList>
    </citation>
    <scope>NUCLEOTIDE SEQUENCE [LARGE SCALE GENOMIC DNA]</scope>
    <source>
        <strain evidence="15 16">BS15</strain>
    </source>
</reference>
<evidence type="ECO:0000259" key="13">
    <source>
        <dbReference type="PROSITE" id="PS50004"/>
    </source>
</evidence>
<dbReference type="CDD" id="cd04040">
    <property type="entry name" value="C2D_Tricalbin-like"/>
    <property type="match status" value="1"/>
</dbReference>
<evidence type="ECO:0008006" key="17">
    <source>
        <dbReference type="Google" id="ProtNLM"/>
    </source>
</evidence>
<dbReference type="GO" id="GO:0006869">
    <property type="term" value="P:lipid transport"/>
    <property type="evidence" value="ECO:0007669"/>
    <property type="project" value="UniProtKB-KW"/>
</dbReference>
<evidence type="ECO:0000256" key="1">
    <source>
        <dbReference type="ARBA" id="ARBA00004586"/>
    </source>
</evidence>
<feature type="compositionally biased region" description="Acidic residues" evidence="11">
    <location>
        <begin position="900"/>
        <end position="914"/>
    </location>
</feature>
<dbReference type="GO" id="GO:0005789">
    <property type="term" value="C:endoplasmic reticulum membrane"/>
    <property type="evidence" value="ECO:0007669"/>
    <property type="project" value="UniProtKB-SubCell"/>
</dbReference>
<dbReference type="InterPro" id="IPR035892">
    <property type="entry name" value="C2_domain_sf"/>
</dbReference>
<dbReference type="InterPro" id="IPR037761">
    <property type="entry name" value="C2A_Tricalbin"/>
</dbReference>
<feature type="compositionally biased region" description="Basic and acidic residues" evidence="11">
    <location>
        <begin position="12"/>
        <end position="24"/>
    </location>
</feature>
<dbReference type="Pfam" id="PF24920">
    <property type="entry name" value="C2_TCB1"/>
    <property type="match status" value="1"/>
</dbReference>
<feature type="region of interest" description="Disordered" evidence="11">
    <location>
        <begin position="1490"/>
        <end position="1531"/>
    </location>
</feature>
<feature type="compositionally biased region" description="Polar residues" evidence="11">
    <location>
        <begin position="1496"/>
        <end position="1507"/>
    </location>
</feature>
<feature type="compositionally biased region" description="Low complexity" evidence="11">
    <location>
        <begin position="915"/>
        <end position="926"/>
    </location>
</feature>
<dbReference type="Pfam" id="PF00168">
    <property type="entry name" value="C2"/>
    <property type="match status" value="5"/>
</dbReference>